<dbReference type="RefSeq" id="WP_381538679.1">
    <property type="nucleotide sequence ID" value="NZ_JBHUGI010000032.1"/>
</dbReference>
<name>A0ABW4SHF7_9BACL</name>
<evidence type="ECO:0000256" key="1">
    <source>
        <dbReference type="ARBA" id="ARBA00009108"/>
    </source>
</evidence>
<sequence length="239" mass="27158">MINPIKWKFTFVLLIIGLMVAVQYNTVKSPEVRDTRDIWAIRNELATEKKLHSELLSEIRELDNTIHTYESLEDKNTGKALTETVDKLYQQAGMTDISGPGMVIKVKPSKESIAYGIPITGISPELLTRFVNDLNRFKGNVLEVDGKRFTTLSSIRDINGITAVNGLNVSNPPFEMKIITPSFSDGEKLYNYLLASSIHDDFYLDNLILEIGKPKNNIKIRGWHEKFENRFLNELPKGE</sequence>
<dbReference type="Pfam" id="PF05949">
    <property type="entry name" value="DUF881"/>
    <property type="match status" value="1"/>
</dbReference>
<dbReference type="PANTHER" id="PTHR37313">
    <property type="entry name" value="UPF0749 PROTEIN RV1825"/>
    <property type="match status" value="1"/>
</dbReference>
<keyword evidence="3" id="KW-1185">Reference proteome</keyword>
<comment type="similarity">
    <text evidence="1">Belongs to the UPF0749 family.</text>
</comment>
<evidence type="ECO:0000313" key="3">
    <source>
        <dbReference type="Proteomes" id="UP001597218"/>
    </source>
</evidence>
<dbReference type="Proteomes" id="UP001597218">
    <property type="component" value="Unassembled WGS sequence"/>
</dbReference>
<protein>
    <submittedName>
        <fullName evidence="2">DUF881 domain-containing protein</fullName>
    </submittedName>
</protein>
<dbReference type="EMBL" id="JBHUGI010000032">
    <property type="protein sequence ID" value="MFD1928957.1"/>
    <property type="molecule type" value="Genomic_DNA"/>
</dbReference>
<dbReference type="InterPro" id="IPR010273">
    <property type="entry name" value="DUF881"/>
</dbReference>
<dbReference type="PANTHER" id="PTHR37313:SF2">
    <property type="entry name" value="UPF0749 PROTEIN YLXX"/>
    <property type="match status" value="1"/>
</dbReference>
<dbReference type="Gene3D" id="3.30.70.1880">
    <property type="entry name" value="Protein of unknown function DUF881"/>
    <property type="match status" value="1"/>
</dbReference>
<accession>A0ABW4SHF7</accession>
<evidence type="ECO:0000313" key="2">
    <source>
        <dbReference type="EMBL" id="MFD1928957.1"/>
    </source>
</evidence>
<proteinExistence type="inferred from homology"/>
<comment type="caution">
    <text evidence="2">The sequence shown here is derived from an EMBL/GenBank/DDBJ whole genome shotgun (WGS) entry which is preliminary data.</text>
</comment>
<gene>
    <name evidence="2" type="ORF">ACFSFY_13020</name>
</gene>
<organism evidence="2 3">
    <name type="scientific">Sporosarcina siberiensis</name>
    <dbReference type="NCBI Taxonomy" id="1365606"/>
    <lineage>
        <taxon>Bacteria</taxon>
        <taxon>Bacillati</taxon>
        <taxon>Bacillota</taxon>
        <taxon>Bacilli</taxon>
        <taxon>Bacillales</taxon>
        <taxon>Caryophanaceae</taxon>
        <taxon>Sporosarcina</taxon>
    </lineage>
</organism>
<reference evidence="3" key="1">
    <citation type="journal article" date="2019" name="Int. J. Syst. Evol. Microbiol.">
        <title>The Global Catalogue of Microorganisms (GCM) 10K type strain sequencing project: providing services to taxonomists for standard genome sequencing and annotation.</title>
        <authorList>
            <consortium name="The Broad Institute Genomics Platform"/>
            <consortium name="The Broad Institute Genome Sequencing Center for Infectious Disease"/>
            <person name="Wu L."/>
            <person name="Ma J."/>
        </authorList>
    </citation>
    <scope>NUCLEOTIDE SEQUENCE [LARGE SCALE GENOMIC DNA]</scope>
    <source>
        <strain evidence="3">CGMCC 4.7177</strain>
    </source>
</reference>